<reference evidence="11" key="1">
    <citation type="journal article" date="2019" name="Int. J. Syst. Evol. Microbiol.">
        <title>The Global Catalogue of Microorganisms (GCM) 10K type strain sequencing project: providing services to taxonomists for standard genome sequencing and annotation.</title>
        <authorList>
            <consortium name="The Broad Institute Genomics Platform"/>
            <consortium name="The Broad Institute Genome Sequencing Center for Infectious Disease"/>
            <person name="Wu L."/>
            <person name="Ma J."/>
        </authorList>
    </citation>
    <scope>NUCLEOTIDE SEQUENCE [LARGE SCALE GENOMIC DNA]</scope>
    <source>
        <strain evidence="11">CGMCC 1.15277</strain>
    </source>
</reference>
<keyword evidence="5 8" id="KW-0812">Transmembrane</keyword>
<feature type="transmembrane region" description="Helical" evidence="8">
    <location>
        <begin position="126"/>
        <end position="143"/>
    </location>
</feature>
<protein>
    <submittedName>
        <fullName evidence="10">EamA family transporter RarD</fullName>
    </submittedName>
</protein>
<dbReference type="SUPFAM" id="SSF103481">
    <property type="entry name" value="Multidrug resistance efflux transporter EmrE"/>
    <property type="match status" value="2"/>
</dbReference>
<dbReference type="Proteomes" id="UP001596266">
    <property type="component" value="Unassembled WGS sequence"/>
</dbReference>
<dbReference type="InterPro" id="IPR037185">
    <property type="entry name" value="EmrE-like"/>
</dbReference>
<feature type="transmembrane region" description="Helical" evidence="8">
    <location>
        <begin position="39"/>
        <end position="57"/>
    </location>
</feature>
<feature type="transmembrane region" description="Helical" evidence="8">
    <location>
        <begin position="177"/>
        <end position="197"/>
    </location>
</feature>
<feature type="transmembrane region" description="Helical" evidence="8">
    <location>
        <begin position="9"/>
        <end position="27"/>
    </location>
</feature>
<dbReference type="InterPro" id="IPR000620">
    <property type="entry name" value="EamA_dom"/>
</dbReference>
<keyword evidence="6 8" id="KW-1133">Transmembrane helix</keyword>
<dbReference type="NCBIfam" id="TIGR00688">
    <property type="entry name" value="rarD"/>
    <property type="match status" value="1"/>
</dbReference>
<keyword evidence="4" id="KW-1003">Cell membrane</keyword>
<evidence type="ECO:0000256" key="4">
    <source>
        <dbReference type="ARBA" id="ARBA00022475"/>
    </source>
</evidence>
<sequence length="295" mass="31838">MPRTSQQTSLLAGIGCYLIWGFFPLFFPLLKPAGALEILSHRVLWSAVFVIIVLLVLRRDWGWLRAARSQFWTLALAAVLIGGNWLTYIWAVNTSHVVEASLGYFINPLVSILFGMLIFGERMSRAGAIGCLLALAGVCVIAAENWRTLGISLALAFSFGAYGAVKKKARLGALEGLLAESAILAPLALAWVASLAVKGQSVFGASLRSTLLLMLAGILTAVPLWLFATAAPGIPLGTLGVLQYMTPTMQFLMGLFIFGQHVGASYWFGLVLVWLGSIVYLAWAVRTARVAHKTI</sequence>
<comment type="caution">
    <text evidence="10">The sequence shown here is derived from an EMBL/GenBank/DDBJ whole genome shotgun (WGS) entry which is preliminary data.</text>
</comment>
<name>A0ABW1X4W0_9ACTN</name>
<dbReference type="InterPro" id="IPR004626">
    <property type="entry name" value="RarD"/>
</dbReference>
<evidence type="ECO:0000313" key="10">
    <source>
        <dbReference type="EMBL" id="MFC6397509.1"/>
    </source>
</evidence>
<evidence type="ECO:0000256" key="1">
    <source>
        <dbReference type="ARBA" id="ARBA00004651"/>
    </source>
</evidence>
<evidence type="ECO:0000256" key="5">
    <source>
        <dbReference type="ARBA" id="ARBA00022692"/>
    </source>
</evidence>
<comment type="similarity">
    <text evidence="2">Belongs to the EamA transporter family.</text>
</comment>
<evidence type="ECO:0000256" key="8">
    <source>
        <dbReference type="SAM" id="Phobius"/>
    </source>
</evidence>
<feature type="domain" description="EamA" evidence="9">
    <location>
        <begin position="10"/>
        <end position="141"/>
    </location>
</feature>
<organism evidence="10 11">
    <name type="scientific">Luteococcus sanguinis</name>
    <dbReference type="NCBI Taxonomy" id="174038"/>
    <lineage>
        <taxon>Bacteria</taxon>
        <taxon>Bacillati</taxon>
        <taxon>Actinomycetota</taxon>
        <taxon>Actinomycetes</taxon>
        <taxon>Propionibacteriales</taxon>
        <taxon>Propionibacteriaceae</taxon>
        <taxon>Luteococcus</taxon>
    </lineage>
</organism>
<proteinExistence type="inferred from homology"/>
<dbReference type="PANTHER" id="PTHR22911:SF137">
    <property type="entry name" value="SOLUTE CARRIER FAMILY 35 MEMBER G2-RELATED"/>
    <property type="match status" value="1"/>
</dbReference>
<dbReference type="Pfam" id="PF00892">
    <property type="entry name" value="EamA"/>
    <property type="match status" value="1"/>
</dbReference>
<dbReference type="PROSITE" id="PS51257">
    <property type="entry name" value="PROKAR_LIPOPROTEIN"/>
    <property type="match status" value="1"/>
</dbReference>
<feature type="transmembrane region" description="Helical" evidence="8">
    <location>
        <begin position="209"/>
        <end position="227"/>
    </location>
</feature>
<feature type="transmembrane region" description="Helical" evidence="8">
    <location>
        <begin position="239"/>
        <end position="258"/>
    </location>
</feature>
<evidence type="ECO:0000313" key="11">
    <source>
        <dbReference type="Proteomes" id="UP001596266"/>
    </source>
</evidence>
<evidence type="ECO:0000256" key="3">
    <source>
        <dbReference type="ARBA" id="ARBA00022448"/>
    </source>
</evidence>
<feature type="transmembrane region" description="Helical" evidence="8">
    <location>
        <begin position="102"/>
        <end position="119"/>
    </location>
</feature>
<dbReference type="RefSeq" id="WP_343885807.1">
    <property type="nucleotide sequence ID" value="NZ_BAAAKI010000010.1"/>
</dbReference>
<keyword evidence="11" id="KW-1185">Reference proteome</keyword>
<evidence type="ECO:0000256" key="7">
    <source>
        <dbReference type="ARBA" id="ARBA00023136"/>
    </source>
</evidence>
<feature type="transmembrane region" description="Helical" evidence="8">
    <location>
        <begin position="264"/>
        <end position="285"/>
    </location>
</feature>
<dbReference type="PANTHER" id="PTHR22911">
    <property type="entry name" value="ACYL-MALONYL CONDENSING ENZYME-RELATED"/>
    <property type="match status" value="1"/>
</dbReference>
<evidence type="ECO:0000256" key="6">
    <source>
        <dbReference type="ARBA" id="ARBA00022989"/>
    </source>
</evidence>
<evidence type="ECO:0000256" key="2">
    <source>
        <dbReference type="ARBA" id="ARBA00007362"/>
    </source>
</evidence>
<feature type="transmembrane region" description="Helical" evidence="8">
    <location>
        <begin position="69"/>
        <end position="90"/>
    </location>
</feature>
<comment type="subcellular location">
    <subcellularLocation>
        <location evidence="1">Cell membrane</location>
        <topology evidence="1">Multi-pass membrane protein</topology>
    </subcellularLocation>
</comment>
<keyword evidence="7 8" id="KW-0472">Membrane</keyword>
<dbReference type="EMBL" id="JBHSUA010000020">
    <property type="protein sequence ID" value="MFC6397509.1"/>
    <property type="molecule type" value="Genomic_DNA"/>
</dbReference>
<evidence type="ECO:0000259" key="9">
    <source>
        <dbReference type="Pfam" id="PF00892"/>
    </source>
</evidence>
<feature type="transmembrane region" description="Helical" evidence="8">
    <location>
        <begin position="149"/>
        <end position="165"/>
    </location>
</feature>
<gene>
    <name evidence="10" type="primary">rarD</name>
    <name evidence="10" type="ORF">ACFP57_11025</name>
</gene>
<keyword evidence="3" id="KW-0813">Transport</keyword>
<accession>A0ABW1X4W0</accession>